<keyword evidence="1" id="KW-0694">RNA-binding</keyword>
<keyword evidence="1" id="KW-0696">RNA-directed RNA polymerase</keyword>
<dbReference type="AlphaFoldDB" id="A0AAV0BT70"/>
<dbReference type="GO" id="GO:0030422">
    <property type="term" value="P:siRNA processing"/>
    <property type="evidence" value="ECO:0007669"/>
    <property type="project" value="TreeGrafter"/>
</dbReference>
<dbReference type="PANTHER" id="PTHR23079:SF55">
    <property type="entry name" value="RNA-DIRECTED RNA POLYMERASE"/>
    <property type="match status" value="1"/>
</dbReference>
<comment type="catalytic activity">
    <reaction evidence="1">
        <text>RNA(n) + a ribonucleoside 5'-triphosphate = RNA(n+1) + diphosphate</text>
        <dbReference type="Rhea" id="RHEA:21248"/>
        <dbReference type="Rhea" id="RHEA-COMP:14527"/>
        <dbReference type="Rhea" id="RHEA-COMP:17342"/>
        <dbReference type="ChEBI" id="CHEBI:33019"/>
        <dbReference type="ChEBI" id="CHEBI:61557"/>
        <dbReference type="ChEBI" id="CHEBI:140395"/>
        <dbReference type="EC" id="2.7.7.48"/>
    </reaction>
</comment>
<dbReference type="InterPro" id="IPR007855">
    <property type="entry name" value="RDRP"/>
</dbReference>
<accession>A0AAV0BT70</accession>
<dbReference type="GO" id="GO:0031380">
    <property type="term" value="C:nuclear RNA-directed RNA polymerase complex"/>
    <property type="evidence" value="ECO:0007669"/>
    <property type="project" value="TreeGrafter"/>
</dbReference>
<dbReference type="EMBL" id="CALTRL010006009">
    <property type="protein sequence ID" value="CAH7688772.1"/>
    <property type="molecule type" value="Genomic_DNA"/>
</dbReference>
<dbReference type="GO" id="GO:0003723">
    <property type="term" value="F:RNA binding"/>
    <property type="evidence" value="ECO:0007669"/>
    <property type="project" value="UniProtKB-KW"/>
</dbReference>
<proteinExistence type="inferred from homology"/>
<gene>
    <name evidence="3" type="ORF">PPACK8108_LOCUS23784</name>
</gene>
<dbReference type="EC" id="2.7.7.48" evidence="1"/>
<dbReference type="GO" id="GO:0003968">
    <property type="term" value="F:RNA-directed RNA polymerase activity"/>
    <property type="evidence" value="ECO:0007669"/>
    <property type="project" value="UniProtKB-KW"/>
</dbReference>
<keyword evidence="4" id="KW-1185">Reference proteome</keyword>
<evidence type="ECO:0000259" key="2">
    <source>
        <dbReference type="Pfam" id="PF05183"/>
    </source>
</evidence>
<dbReference type="Proteomes" id="UP001153365">
    <property type="component" value="Unassembled WGS sequence"/>
</dbReference>
<name>A0AAV0BT70_PHAPC</name>
<sequence length="536" mass="61825">MGMKFQIKRAFNDAVESKESLNNLQQKLGYGLLLDTPNCDSEEPRIKFEPPVWCKSNALNRTYGSDNFLLVKLTDPFEKRVRQESKVGAKAQSTIIKFFNQSIRIGNRVFHTFLRKEEFVNELMDLEMNKNLTVAKWTQTARMSLWISATCATIDFDPENIRRVPDIYSDSLIISLMQMNLVAETLGLGYVLVTAIEGKIGVRSIVWRLGELDDGEDEDQRLIQLWSHQLQCKHHLTIKFRAHRFCSFAKGLWYVDHQASPDDMSEWIEVRDSQWKAEPSTGYKYHFNLCRLSRPVESGHVGKQMIPNQKAIADTLHRATHNPTAYRSFGDEKIKSFGQMEDQQNVDQTIDRLDSISLMPKYSDELKFRIPILEATYVYAMPDPTGTLKENEAFIQFSEFWGPGRRDLEQLVDSFKNADVEEHEKFDVMEYFEEERGDQGLIQFLSAVQGLSLNAKRVKELDVRIRKEFSKVVLSDGRRLVNLIKGDQLPLPDFLRDEPKILNGSFQGNFFNYANGGKVHIFGKTSPISFFLTQLN</sequence>
<dbReference type="InterPro" id="IPR057596">
    <property type="entry name" value="RDRP_core"/>
</dbReference>
<keyword evidence="1" id="KW-0808">Transferase</keyword>
<reference evidence="3" key="1">
    <citation type="submission" date="2022-06" db="EMBL/GenBank/DDBJ databases">
        <authorList>
            <consortium name="SYNGENTA / RWTH Aachen University"/>
        </authorList>
    </citation>
    <scope>NUCLEOTIDE SEQUENCE</scope>
</reference>
<evidence type="ECO:0000313" key="4">
    <source>
        <dbReference type="Proteomes" id="UP001153365"/>
    </source>
</evidence>
<comment type="similarity">
    <text evidence="1">Belongs to the RdRP family.</text>
</comment>
<evidence type="ECO:0000313" key="3">
    <source>
        <dbReference type="EMBL" id="CAH7688772.1"/>
    </source>
</evidence>
<dbReference type="PANTHER" id="PTHR23079">
    <property type="entry name" value="RNA-DEPENDENT RNA POLYMERASE"/>
    <property type="match status" value="1"/>
</dbReference>
<dbReference type="Pfam" id="PF05183">
    <property type="entry name" value="RdRP"/>
    <property type="match status" value="2"/>
</dbReference>
<organism evidence="3 4">
    <name type="scientific">Phakopsora pachyrhizi</name>
    <name type="common">Asian soybean rust disease fungus</name>
    <dbReference type="NCBI Taxonomy" id="170000"/>
    <lineage>
        <taxon>Eukaryota</taxon>
        <taxon>Fungi</taxon>
        <taxon>Dikarya</taxon>
        <taxon>Basidiomycota</taxon>
        <taxon>Pucciniomycotina</taxon>
        <taxon>Pucciniomycetes</taxon>
        <taxon>Pucciniales</taxon>
        <taxon>Phakopsoraceae</taxon>
        <taxon>Phakopsora</taxon>
    </lineage>
</organism>
<feature type="domain" description="RDRP core" evidence="2">
    <location>
        <begin position="247"/>
        <end position="400"/>
    </location>
</feature>
<keyword evidence="1" id="KW-0548">Nucleotidyltransferase</keyword>
<evidence type="ECO:0000256" key="1">
    <source>
        <dbReference type="RuleBase" id="RU363098"/>
    </source>
</evidence>
<feature type="domain" description="RDRP core" evidence="2">
    <location>
        <begin position="45"/>
        <end position="118"/>
    </location>
</feature>
<comment type="caution">
    <text evidence="3">The sequence shown here is derived from an EMBL/GenBank/DDBJ whole genome shotgun (WGS) entry which is preliminary data.</text>
</comment>
<protein>
    <recommendedName>
        <fullName evidence="1">RNA-dependent RNA polymerase</fullName>
        <ecNumber evidence="1">2.7.7.48</ecNumber>
    </recommendedName>
</protein>